<dbReference type="InterPro" id="IPR001611">
    <property type="entry name" value="Leu-rich_rpt"/>
</dbReference>
<evidence type="ECO:0000313" key="1">
    <source>
        <dbReference type="EnsemblMetazoa" id="SMAR000961-PA"/>
    </source>
</evidence>
<dbReference type="PANTHER" id="PTHR24114:SF2">
    <property type="entry name" value="F-BOX DOMAIN-CONTAINING PROTEIN-RELATED"/>
    <property type="match status" value="1"/>
</dbReference>
<dbReference type="PANTHER" id="PTHR24114">
    <property type="entry name" value="LEUCINE RICH REPEAT FAMILY PROTEIN"/>
    <property type="match status" value="1"/>
</dbReference>
<dbReference type="InterPro" id="IPR052394">
    <property type="entry name" value="LRR-containing"/>
</dbReference>
<dbReference type="EnsemblMetazoa" id="SMAR000961-RA">
    <property type="protein sequence ID" value="SMAR000961-PA"/>
    <property type="gene ID" value="SMAR000961"/>
</dbReference>
<proteinExistence type="predicted"/>
<dbReference type="AlphaFoldDB" id="T1IJA2"/>
<dbReference type="SMART" id="SM00368">
    <property type="entry name" value="LRR_RI"/>
    <property type="match status" value="6"/>
</dbReference>
<keyword evidence="2" id="KW-1185">Reference proteome</keyword>
<dbReference type="SUPFAM" id="SSF52047">
    <property type="entry name" value="RNI-like"/>
    <property type="match status" value="1"/>
</dbReference>
<dbReference type="eggNOG" id="KOG0619">
    <property type="taxonomic scope" value="Eukaryota"/>
</dbReference>
<sequence length="450" mass="51000">MATRRKMAALPPEADESGDVLLDSLSDHNFFISASKFPRRIIAEDPTYNRPEIAHLKTLCLNKIANTYNGTQNLRRLSSYEKHFLAKRLPLNFPIITAIRFVSDDIYWQKRCLNQWEICDLTRYFGSWKVMCLQRTIEQLIEEFVPDAPDHEEHMKQLKSLIVAANKFIKRLNVSKLNAIKPIDGGGGTRLTPEEYRLNFETILANLPHLEELSVTYSATRCGQTFDWYMARLTYDEVKSLSIAIMPCYNLRVLQLHKSELDCIKINLLIQGLMHLPALESLLLPHNLIADKGALCIAKLLSVSGKLTVLNLANNRIGPLGAEAIAFALTKNSTLRELNLRLNVLHEKGCTSICRALAVNKGLQKLNLASNEMGEKTAEIVGQLFKFNRSLTEVDFSCNLDIGVVGGVDIFEGLEKNSTLVELDLRWCNCGQETEYYVDQLLKNNRNKCR</sequence>
<dbReference type="PhylomeDB" id="T1IJA2"/>
<dbReference type="Pfam" id="PF13516">
    <property type="entry name" value="LRR_6"/>
    <property type="match status" value="4"/>
</dbReference>
<dbReference type="OMA" id="PVCHVAR"/>
<dbReference type="HOGENOM" id="CLU_559426_0_0_1"/>
<dbReference type="EMBL" id="JH430236">
    <property type="status" value="NOT_ANNOTATED_CDS"/>
    <property type="molecule type" value="Genomic_DNA"/>
</dbReference>
<dbReference type="STRING" id="126957.T1IJA2"/>
<reference evidence="1" key="2">
    <citation type="submission" date="2015-02" db="UniProtKB">
        <authorList>
            <consortium name="EnsemblMetazoa"/>
        </authorList>
    </citation>
    <scope>IDENTIFICATION</scope>
</reference>
<protein>
    <recommendedName>
        <fullName evidence="3">T-complex-associated testis-expressed protein 1</fullName>
    </recommendedName>
</protein>
<organism evidence="1 2">
    <name type="scientific">Strigamia maritima</name>
    <name type="common">European centipede</name>
    <name type="synonym">Geophilus maritimus</name>
    <dbReference type="NCBI Taxonomy" id="126957"/>
    <lineage>
        <taxon>Eukaryota</taxon>
        <taxon>Metazoa</taxon>
        <taxon>Ecdysozoa</taxon>
        <taxon>Arthropoda</taxon>
        <taxon>Myriapoda</taxon>
        <taxon>Chilopoda</taxon>
        <taxon>Pleurostigmophora</taxon>
        <taxon>Geophilomorpha</taxon>
        <taxon>Linotaeniidae</taxon>
        <taxon>Strigamia</taxon>
    </lineage>
</organism>
<dbReference type="eggNOG" id="KOG4308">
    <property type="taxonomic scope" value="Eukaryota"/>
</dbReference>
<reference evidence="2" key="1">
    <citation type="submission" date="2011-05" db="EMBL/GenBank/DDBJ databases">
        <authorList>
            <person name="Richards S.R."/>
            <person name="Qu J."/>
            <person name="Jiang H."/>
            <person name="Jhangiani S.N."/>
            <person name="Agravi P."/>
            <person name="Goodspeed R."/>
            <person name="Gross S."/>
            <person name="Mandapat C."/>
            <person name="Jackson L."/>
            <person name="Mathew T."/>
            <person name="Pu L."/>
            <person name="Thornton R."/>
            <person name="Saada N."/>
            <person name="Wilczek-Boney K.B."/>
            <person name="Lee S."/>
            <person name="Kovar C."/>
            <person name="Wu Y."/>
            <person name="Scherer S.E."/>
            <person name="Worley K.C."/>
            <person name="Muzny D.M."/>
            <person name="Gibbs R."/>
        </authorList>
    </citation>
    <scope>NUCLEOTIDE SEQUENCE</scope>
    <source>
        <strain evidence="2">Brora</strain>
    </source>
</reference>
<evidence type="ECO:0000313" key="2">
    <source>
        <dbReference type="Proteomes" id="UP000014500"/>
    </source>
</evidence>
<accession>T1IJA2</accession>
<dbReference type="Gene3D" id="3.80.10.10">
    <property type="entry name" value="Ribonuclease Inhibitor"/>
    <property type="match status" value="2"/>
</dbReference>
<evidence type="ECO:0008006" key="3">
    <source>
        <dbReference type="Google" id="ProtNLM"/>
    </source>
</evidence>
<name>T1IJA2_STRMM</name>
<dbReference type="Proteomes" id="UP000014500">
    <property type="component" value="Unassembled WGS sequence"/>
</dbReference>
<dbReference type="InterPro" id="IPR032675">
    <property type="entry name" value="LRR_dom_sf"/>
</dbReference>